<feature type="chain" id="PRO_5014678280" evidence="1">
    <location>
        <begin position="21"/>
        <end position="224"/>
    </location>
</feature>
<dbReference type="VEuPathDB" id="FungiDB:jhhlp_001074"/>
<dbReference type="OrthoDB" id="5240920at2759"/>
<evidence type="ECO:0000256" key="1">
    <source>
        <dbReference type="SAM" id="SignalP"/>
    </source>
</evidence>
<dbReference type="InParanoid" id="A0A2N3NHA7"/>
<feature type="signal peptide" evidence="1">
    <location>
        <begin position="1"/>
        <end position="20"/>
    </location>
</feature>
<sequence length="224" mass="23233">MSLSSLLALASLAFLPLISAQAEIPVFPTLNSLSMFGTGCPTGGGQGIGAGAVNGTPVFKFPEWNLDLADLDAEPSEGEEEDTEPATSVEKFCIEEMQLGGGPPGYQIRVPKVTVGGIADLEEGSALSVSIETAAGEADVGVGETIVHPADISDGVFEVQVETTSETWSDCIADDGVVPLIRVKTTLSLYREGEEATAGTVGAADKSLDSALSVHFQAIWRECE</sequence>
<evidence type="ECO:0000313" key="2">
    <source>
        <dbReference type="EMBL" id="PKS11781.1"/>
    </source>
</evidence>
<dbReference type="Proteomes" id="UP000233524">
    <property type="component" value="Unassembled WGS sequence"/>
</dbReference>
<reference evidence="2 3" key="1">
    <citation type="journal article" date="2017" name="G3 (Bethesda)">
        <title>First Draft Genome Sequence of the Pathogenic Fungus Lomentospora prolificans (Formerly Scedosporium prolificans).</title>
        <authorList>
            <person name="Luo R."/>
            <person name="Zimin A."/>
            <person name="Workman R."/>
            <person name="Fan Y."/>
            <person name="Pertea G."/>
            <person name="Grossman N."/>
            <person name="Wear M.P."/>
            <person name="Jia B."/>
            <person name="Miller H."/>
            <person name="Casadevall A."/>
            <person name="Timp W."/>
            <person name="Zhang S.X."/>
            <person name="Salzberg S.L."/>
        </authorList>
    </citation>
    <scope>NUCLEOTIDE SEQUENCE [LARGE SCALE GENOMIC DNA]</scope>
    <source>
        <strain evidence="2 3">JHH-5317</strain>
    </source>
</reference>
<dbReference type="Pfam" id="PF14273">
    <property type="entry name" value="DUF4360"/>
    <property type="match status" value="1"/>
</dbReference>
<dbReference type="InterPro" id="IPR025649">
    <property type="entry name" value="DUF4360"/>
</dbReference>
<dbReference type="AlphaFoldDB" id="A0A2N3NHA7"/>
<evidence type="ECO:0000313" key="3">
    <source>
        <dbReference type="Proteomes" id="UP000233524"/>
    </source>
</evidence>
<keyword evidence="3" id="KW-1185">Reference proteome</keyword>
<protein>
    <submittedName>
        <fullName evidence="2">Uncharacterized protein</fullName>
    </submittedName>
</protein>
<organism evidence="2 3">
    <name type="scientific">Lomentospora prolificans</name>
    <dbReference type="NCBI Taxonomy" id="41688"/>
    <lineage>
        <taxon>Eukaryota</taxon>
        <taxon>Fungi</taxon>
        <taxon>Dikarya</taxon>
        <taxon>Ascomycota</taxon>
        <taxon>Pezizomycotina</taxon>
        <taxon>Sordariomycetes</taxon>
        <taxon>Hypocreomycetidae</taxon>
        <taxon>Microascales</taxon>
        <taxon>Microascaceae</taxon>
        <taxon>Lomentospora</taxon>
    </lineage>
</organism>
<keyword evidence="1" id="KW-0732">Signal</keyword>
<proteinExistence type="predicted"/>
<gene>
    <name evidence="2" type="ORF">jhhlp_001074</name>
</gene>
<accession>A0A2N3NHA7</accession>
<name>A0A2N3NHA7_9PEZI</name>
<dbReference type="EMBL" id="NLAX01000004">
    <property type="protein sequence ID" value="PKS11781.1"/>
    <property type="molecule type" value="Genomic_DNA"/>
</dbReference>
<comment type="caution">
    <text evidence="2">The sequence shown here is derived from an EMBL/GenBank/DDBJ whole genome shotgun (WGS) entry which is preliminary data.</text>
</comment>